<dbReference type="EMBL" id="JAZAQF010000044">
    <property type="protein sequence ID" value="MFG3817515.1"/>
    <property type="molecule type" value="Genomic_DNA"/>
</dbReference>
<proteinExistence type="predicted"/>
<organism evidence="1 2">
    <name type="scientific">Limnothrix redekei LRLZ20PSL1</name>
    <dbReference type="NCBI Taxonomy" id="3112953"/>
    <lineage>
        <taxon>Bacteria</taxon>
        <taxon>Bacillati</taxon>
        <taxon>Cyanobacteriota</taxon>
        <taxon>Cyanophyceae</taxon>
        <taxon>Pseudanabaenales</taxon>
        <taxon>Pseudanabaenaceae</taxon>
        <taxon>Limnothrix</taxon>
    </lineage>
</organism>
<evidence type="ECO:0000313" key="1">
    <source>
        <dbReference type="EMBL" id="MFG3817515.1"/>
    </source>
</evidence>
<evidence type="ECO:0000313" key="2">
    <source>
        <dbReference type="Proteomes" id="UP001604335"/>
    </source>
</evidence>
<accession>A0ABW7C8K4</accession>
<sequence length="93" mass="10060">MARTLTTLRMARHHRHDFPKPLPQNASNQGTSCTIAAKLASSAVQADTTELAVFRANLPMTVLAIGFGLGFGHRLIIAHEPSDQCPKQSLNNP</sequence>
<name>A0ABW7C8K4_9CYAN</name>
<dbReference type="RefSeq" id="WP_393011891.1">
    <property type="nucleotide sequence ID" value="NZ_JAZAQF010000044.1"/>
</dbReference>
<reference evidence="2" key="1">
    <citation type="journal article" date="2024" name="Algal Res.">
        <title>Biochemical, toxicological and genomic investigation of a high-biomass producing Limnothrix strain isolated from Italian shallow drinking water reservoir.</title>
        <authorList>
            <person name="Simonazzi M."/>
            <person name="Shishido T.K."/>
            <person name="Delbaje E."/>
            <person name="Wahlsten M."/>
            <person name="Fewer D.P."/>
            <person name="Sivonen K."/>
            <person name="Pezzolesi L."/>
            <person name="Pistocchi R."/>
        </authorList>
    </citation>
    <scope>NUCLEOTIDE SEQUENCE [LARGE SCALE GENOMIC DNA]</scope>
    <source>
        <strain evidence="2">LRLZ20PSL1</strain>
    </source>
</reference>
<gene>
    <name evidence="1" type="ORF">VPK24_07690</name>
</gene>
<protein>
    <submittedName>
        <fullName evidence="1">Uncharacterized protein</fullName>
    </submittedName>
</protein>
<comment type="caution">
    <text evidence="1">The sequence shown here is derived from an EMBL/GenBank/DDBJ whole genome shotgun (WGS) entry which is preliminary data.</text>
</comment>
<dbReference type="Proteomes" id="UP001604335">
    <property type="component" value="Unassembled WGS sequence"/>
</dbReference>
<keyword evidence="2" id="KW-1185">Reference proteome</keyword>